<feature type="region of interest" description="Disordered" evidence="9">
    <location>
        <begin position="1"/>
        <end position="59"/>
    </location>
</feature>
<evidence type="ECO:0000256" key="4">
    <source>
        <dbReference type="ARBA" id="ARBA00022833"/>
    </source>
</evidence>
<evidence type="ECO:0000256" key="8">
    <source>
        <dbReference type="PROSITE-ProRule" id="PRU00042"/>
    </source>
</evidence>
<feature type="compositionally biased region" description="Low complexity" evidence="9">
    <location>
        <begin position="1"/>
        <end position="15"/>
    </location>
</feature>
<gene>
    <name evidence="11" type="ORF">V5O48_004236</name>
</gene>
<keyword evidence="6" id="KW-0804">Transcription</keyword>
<dbReference type="PROSITE" id="PS50157">
    <property type="entry name" value="ZINC_FINGER_C2H2_2"/>
    <property type="match status" value="3"/>
</dbReference>
<evidence type="ECO:0000256" key="2">
    <source>
        <dbReference type="ARBA" id="ARBA00022723"/>
    </source>
</evidence>
<keyword evidence="4" id="KW-0862">Zinc</keyword>
<evidence type="ECO:0000256" key="1">
    <source>
        <dbReference type="ARBA" id="ARBA00004123"/>
    </source>
</evidence>
<dbReference type="Proteomes" id="UP001465976">
    <property type="component" value="Unassembled WGS sequence"/>
</dbReference>
<reference evidence="11 12" key="1">
    <citation type="submission" date="2024-02" db="EMBL/GenBank/DDBJ databases">
        <title>A draft genome for the cacao thread blight pathogen Marasmius crinis-equi.</title>
        <authorList>
            <person name="Cohen S.P."/>
            <person name="Baruah I.K."/>
            <person name="Amoako-Attah I."/>
            <person name="Bukari Y."/>
            <person name="Meinhardt L.W."/>
            <person name="Bailey B.A."/>
        </authorList>
    </citation>
    <scope>NUCLEOTIDE SEQUENCE [LARGE SCALE GENOMIC DNA]</scope>
    <source>
        <strain evidence="11 12">GH-76</strain>
    </source>
</reference>
<evidence type="ECO:0000256" key="5">
    <source>
        <dbReference type="ARBA" id="ARBA00023015"/>
    </source>
</evidence>
<evidence type="ECO:0000259" key="10">
    <source>
        <dbReference type="PROSITE" id="PS50157"/>
    </source>
</evidence>
<dbReference type="Gene3D" id="3.30.160.60">
    <property type="entry name" value="Classic Zinc Finger"/>
    <property type="match status" value="2"/>
</dbReference>
<evidence type="ECO:0000256" key="6">
    <source>
        <dbReference type="ARBA" id="ARBA00023163"/>
    </source>
</evidence>
<feature type="domain" description="C2H2-type" evidence="10">
    <location>
        <begin position="193"/>
        <end position="218"/>
    </location>
</feature>
<evidence type="ECO:0000256" key="3">
    <source>
        <dbReference type="ARBA" id="ARBA00022771"/>
    </source>
</evidence>
<dbReference type="EMBL" id="JBAHYK010000140">
    <property type="protein sequence ID" value="KAL0577742.1"/>
    <property type="molecule type" value="Genomic_DNA"/>
</dbReference>
<evidence type="ECO:0000256" key="7">
    <source>
        <dbReference type="ARBA" id="ARBA00023242"/>
    </source>
</evidence>
<dbReference type="SMART" id="SM00355">
    <property type="entry name" value="ZnF_C2H2"/>
    <property type="match status" value="5"/>
</dbReference>
<dbReference type="PANTHER" id="PTHR46179:SF13">
    <property type="entry name" value="C2H2-TYPE DOMAIN-CONTAINING PROTEIN"/>
    <property type="match status" value="1"/>
</dbReference>
<feature type="region of interest" description="Disordered" evidence="9">
    <location>
        <begin position="220"/>
        <end position="261"/>
    </location>
</feature>
<comment type="subcellular location">
    <subcellularLocation>
        <location evidence="1">Nucleus</location>
    </subcellularLocation>
</comment>
<evidence type="ECO:0000256" key="9">
    <source>
        <dbReference type="SAM" id="MobiDB-lite"/>
    </source>
</evidence>
<keyword evidence="12" id="KW-1185">Reference proteome</keyword>
<proteinExistence type="predicted"/>
<feature type="compositionally biased region" description="Acidic residues" evidence="9">
    <location>
        <begin position="229"/>
        <end position="249"/>
    </location>
</feature>
<dbReference type="SUPFAM" id="SSF57667">
    <property type="entry name" value="beta-beta-alpha zinc fingers"/>
    <property type="match status" value="1"/>
</dbReference>
<dbReference type="PANTHER" id="PTHR46179">
    <property type="entry name" value="ZINC FINGER PROTEIN"/>
    <property type="match status" value="1"/>
</dbReference>
<feature type="domain" description="C2H2-type" evidence="10">
    <location>
        <begin position="82"/>
        <end position="108"/>
    </location>
</feature>
<evidence type="ECO:0000313" key="12">
    <source>
        <dbReference type="Proteomes" id="UP001465976"/>
    </source>
</evidence>
<dbReference type="Pfam" id="PF00096">
    <property type="entry name" value="zf-C2H2"/>
    <property type="match status" value="1"/>
</dbReference>
<sequence>MLTSKSTITTPSSTILGKRKATSNPEYVLHLVSSPEPPGATDSEFEPSEPEPSSKKQRVALNDSKPILLNGKLATCDTKKRYACTYDGCTKAYTKPSRLEEHERSHTGFCKGRKFASQKGLRAHQKLHEQREVEAALNVSDVEDGDTRPRKKRRGGEIGRDWRCEVEGCGKDFKSSKALGTHHKVTHLGRRDFVCPHGDCQATFGYKHLLQRHLTKIHPHCSSSGASDSNDESQSDGSDDSSPDDEVSDPEPRPRKEKATMDMSIDAITGLNYAAQARQKLKGFKALSCPFPNLDQILRSSQAETGASSASSSRASSCDYVFSRAYDLRRHLRAQHGTEADKSSIEEWVARRKASLRAS</sequence>
<feature type="compositionally biased region" description="Basic and acidic residues" evidence="9">
    <location>
        <begin position="250"/>
        <end position="260"/>
    </location>
</feature>
<dbReference type="InterPro" id="IPR036236">
    <property type="entry name" value="Znf_C2H2_sf"/>
</dbReference>
<organism evidence="11 12">
    <name type="scientific">Marasmius crinis-equi</name>
    <dbReference type="NCBI Taxonomy" id="585013"/>
    <lineage>
        <taxon>Eukaryota</taxon>
        <taxon>Fungi</taxon>
        <taxon>Dikarya</taxon>
        <taxon>Basidiomycota</taxon>
        <taxon>Agaricomycotina</taxon>
        <taxon>Agaricomycetes</taxon>
        <taxon>Agaricomycetidae</taxon>
        <taxon>Agaricales</taxon>
        <taxon>Marasmiineae</taxon>
        <taxon>Marasmiaceae</taxon>
        <taxon>Marasmius</taxon>
    </lineage>
</organism>
<feature type="domain" description="C2H2-type" evidence="10">
    <location>
        <begin position="162"/>
        <end position="192"/>
    </location>
</feature>
<dbReference type="PROSITE" id="PS00028">
    <property type="entry name" value="ZINC_FINGER_C2H2_1"/>
    <property type="match status" value="3"/>
</dbReference>
<dbReference type="InterPro" id="IPR013087">
    <property type="entry name" value="Znf_C2H2_type"/>
</dbReference>
<comment type="caution">
    <text evidence="11">The sequence shown here is derived from an EMBL/GenBank/DDBJ whole genome shotgun (WGS) entry which is preliminary data.</text>
</comment>
<keyword evidence="3 8" id="KW-0863">Zinc-finger</keyword>
<protein>
    <recommendedName>
        <fullName evidence="10">C2H2-type domain-containing protein</fullName>
    </recommendedName>
</protein>
<accession>A0ABR3FQL8</accession>
<evidence type="ECO:0000313" key="11">
    <source>
        <dbReference type="EMBL" id="KAL0577742.1"/>
    </source>
</evidence>
<dbReference type="InterPro" id="IPR051061">
    <property type="entry name" value="Zinc_finger_trans_reg"/>
</dbReference>
<keyword evidence="2" id="KW-0479">Metal-binding</keyword>
<keyword evidence="7" id="KW-0539">Nucleus</keyword>
<keyword evidence="5" id="KW-0805">Transcription regulation</keyword>
<name>A0ABR3FQL8_9AGAR</name>